<dbReference type="PROSITE" id="PS51257">
    <property type="entry name" value="PROKAR_LIPOPROTEIN"/>
    <property type="match status" value="1"/>
</dbReference>
<accession>A0A918GAA9</accession>
<dbReference type="Proteomes" id="UP000660680">
    <property type="component" value="Unassembled WGS sequence"/>
</dbReference>
<reference evidence="2" key="2">
    <citation type="submission" date="2020-09" db="EMBL/GenBank/DDBJ databases">
        <authorList>
            <person name="Sun Q."/>
            <person name="Ohkuma M."/>
        </authorList>
    </citation>
    <scope>NUCLEOTIDE SEQUENCE</scope>
    <source>
        <strain evidence="2">JCM 3276</strain>
    </source>
</reference>
<protein>
    <recommendedName>
        <fullName evidence="4">Auto-transporter adhesin head GIN domain-containing protein</fullName>
    </recommendedName>
</protein>
<dbReference type="EMBL" id="BMRB01000001">
    <property type="protein sequence ID" value="GGS26306.1"/>
    <property type="molecule type" value="Genomic_DNA"/>
</dbReference>
<name>A0A918GAA9_9PSEU</name>
<evidence type="ECO:0000313" key="2">
    <source>
        <dbReference type="EMBL" id="GGS26306.1"/>
    </source>
</evidence>
<feature type="signal peptide" evidence="1">
    <location>
        <begin position="1"/>
        <end position="23"/>
    </location>
</feature>
<comment type="caution">
    <text evidence="2">The sequence shown here is derived from an EMBL/GenBank/DDBJ whole genome shotgun (WGS) entry which is preliminary data.</text>
</comment>
<feature type="chain" id="PRO_5038401166" description="Auto-transporter adhesin head GIN domain-containing protein" evidence="1">
    <location>
        <begin position="24"/>
        <end position="100"/>
    </location>
</feature>
<dbReference type="AlphaFoldDB" id="A0A918GAA9"/>
<organism evidence="2 3">
    <name type="scientific">Actinokineospora fastidiosa</name>
    <dbReference type="NCBI Taxonomy" id="1816"/>
    <lineage>
        <taxon>Bacteria</taxon>
        <taxon>Bacillati</taxon>
        <taxon>Actinomycetota</taxon>
        <taxon>Actinomycetes</taxon>
        <taxon>Pseudonocardiales</taxon>
        <taxon>Pseudonocardiaceae</taxon>
        <taxon>Actinokineospora</taxon>
    </lineage>
</organism>
<keyword evidence="3" id="KW-1185">Reference proteome</keyword>
<evidence type="ECO:0000256" key="1">
    <source>
        <dbReference type="SAM" id="SignalP"/>
    </source>
</evidence>
<sequence length="100" mass="10334">MQRMARRSLFLVLALAVSCAGEARDAGKCTEHRCEITVSGSPTLEVLDRRIKAVVAGGAVRISGAGVDVTLNPGEAALVDGVRVEVGSVTEGTAKLIVTE</sequence>
<evidence type="ECO:0000313" key="3">
    <source>
        <dbReference type="Proteomes" id="UP000660680"/>
    </source>
</evidence>
<reference evidence="2" key="1">
    <citation type="journal article" date="2014" name="Int. J. Syst. Evol. Microbiol.">
        <title>Complete genome sequence of Corynebacterium casei LMG S-19264T (=DSM 44701T), isolated from a smear-ripened cheese.</title>
        <authorList>
            <consortium name="US DOE Joint Genome Institute (JGI-PGF)"/>
            <person name="Walter F."/>
            <person name="Albersmeier A."/>
            <person name="Kalinowski J."/>
            <person name="Ruckert C."/>
        </authorList>
    </citation>
    <scope>NUCLEOTIDE SEQUENCE</scope>
    <source>
        <strain evidence="2">JCM 3276</strain>
    </source>
</reference>
<evidence type="ECO:0008006" key="4">
    <source>
        <dbReference type="Google" id="ProtNLM"/>
    </source>
</evidence>
<proteinExistence type="predicted"/>
<gene>
    <name evidence="2" type="ORF">GCM10010171_19720</name>
</gene>
<keyword evidence="1" id="KW-0732">Signal</keyword>